<dbReference type="GO" id="GO:0043161">
    <property type="term" value="P:proteasome-mediated ubiquitin-dependent protein catabolic process"/>
    <property type="evidence" value="ECO:0000318"/>
    <property type="project" value="GO_Central"/>
</dbReference>
<dbReference type="PROSITE" id="PS50119">
    <property type="entry name" value="ZF_BBOX"/>
    <property type="match status" value="1"/>
</dbReference>
<proteinExistence type="inferred from homology"/>
<sequence>MSAVLVNRIQDHYRLVCGICQETYNNPKVLPCLHSFCQNCLDKSIRSQERVLVCPTCQCSVPVPAKGIEAFPVNFFINNMLTVLAVQNPTKCTNCEDSAQASARCLDCVENLCTNCVLKYFCETCDQAICRDCAIYEHRDHVYVDLKEAVKKYRSSVTHMLDTCKRKIPVLRCAVEEVKEVRRNLQDRVQTVKDNIRATIQNHIRQLEEQAEDLTQTLENMYHDKEKVLTAQQEILELDLSNLLSSSDFTENVLRYGNEAEVMLVKPQMVSRLTHLNEHDSQTEPEENEVVDFSSNDQQLSLMISCLGNVSTSSAFPLLSHAQGFGLTRAKVGQEASFKVIALDRDGEPCQKGDARVSAKIRCPNGFQLTGHVTKNEDSTYTVTYTPSMKGDHELMVMIREKQIKDSPFDLQVGSPSDLQVSNTGSPFDLQFSNTGSPFNLQVSSTRSPFDLQVTAGIDCDKLSAPVMSLIPTDPGQPIDEHFEPWGVATDPYGQLVVTDHHNHRIQIYDSEGKMMRQFGIRGKGDGEIWYPAGVAVDKSGNIFVADHGNNRIQAFTQEGEFIRKFGGKGTGLGQMKGPCGAAVDGENRVLVADRDNHRIQVFDSEGNFLFTFGSYGDSQGKFNCPRHISVSSKGEILVSDAGNFRVQVFDGAGNFLSKFGEKGSNNGQFSCPAGVATDAEGHIVVADLKNLNVQVFNSDGEFIKRISQDPDSVKNASYFGKPTGVAISDNGNVVVADRGLHKVMLF</sequence>
<dbReference type="InterPro" id="IPR000315">
    <property type="entry name" value="Znf_B-box"/>
</dbReference>
<dbReference type="CDD" id="cd14954">
    <property type="entry name" value="NHL_TRIM71_like"/>
    <property type="match status" value="1"/>
</dbReference>
<dbReference type="PROSITE" id="PS00518">
    <property type="entry name" value="ZF_RING_1"/>
    <property type="match status" value="1"/>
</dbReference>
<evidence type="ECO:0000256" key="3">
    <source>
        <dbReference type="ARBA" id="ARBA00022723"/>
    </source>
</evidence>
<evidence type="ECO:0000256" key="8">
    <source>
        <dbReference type="PROSITE-ProRule" id="PRU00024"/>
    </source>
</evidence>
<keyword evidence="11" id="KW-0175">Coiled coil</keyword>
<dbReference type="Gene3D" id="2.60.40.10">
    <property type="entry name" value="Immunoglobulins"/>
    <property type="match status" value="1"/>
</dbReference>
<dbReference type="InterPro" id="IPR011042">
    <property type="entry name" value="6-blade_b-propeller_TolB-like"/>
</dbReference>
<dbReference type="InterPro" id="IPR001298">
    <property type="entry name" value="Filamin/ABP280_rpt"/>
</dbReference>
<dbReference type="InterPro" id="IPR027370">
    <property type="entry name" value="Znf-RING_euk"/>
</dbReference>
<keyword evidence="4" id="KW-0677">Repeat</keyword>
<feature type="coiled-coil region" evidence="11">
    <location>
        <begin position="175"/>
        <end position="224"/>
    </location>
</feature>
<dbReference type="PROSITE" id="PS50194">
    <property type="entry name" value="FILAMIN_REPEAT"/>
    <property type="match status" value="1"/>
</dbReference>
<dbReference type="PROSITE" id="PS50089">
    <property type="entry name" value="ZF_RING_2"/>
    <property type="match status" value="1"/>
</dbReference>
<dbReference type="GO" id="GO:0000209">
    <property type="term" value="P:protein polyubiquitination"/>
    <property type="evidence" value="ECO:0000318"/>
    <property type="project" value="GO_Central"/>
</dbReference>
<dbReference type="InterPro" id="IPR001841">
    <property type="entry name" value="Znf_RING"/>
</dbReference>
<dbReference type="Gene3D" id="2.120.10.30">
    <property type="entry name" value="TolB, C-terminal domain"/>
    <property type="match status" value="2"/>
</dbReference>
<dbReference type="InterPro" id="IPR013783">
    <property type="entry name" value="Ig-like_fold"/>
</dbReference>
<dbReference type="SUPFAM" id="SSF57850">
    <property type="entry name" value="RING/U-box"/>
    <property type="match status" value="1"/>
</dbReference>
<dbReference type="Pfam" id="PF00630">
    <property type="entry name" value="Filamin"/>
    <property type="match status" value="1"/>
</dbReference>
<evidence type="ECO:0000313" key="14">
    <source>
        <dbReference type="EMBL" id="EDO47729.1"/>
    </source>
</evidence>
<dbReference type="InterPro" id="IPR013083">
    <property type="entry name" value="Znf_RING/FYVE/PHD"/>
</dbReference>
<feature type="repeat" description="NHL" evidence="10">
    <location>
        <begin position="485"/>
        <end position="512"/>
    </location>
</feature>
<keyword evidence="2" id="KW-0597">Phosphoprotein</keyword>
<dbReference type="FunFam" id="3.30.40.10:FF:000623">
    <property type="entry name" value="Uncharacterized protein, isoform A"/>
    <property type="match status" value="1"/>
</dbReference>
<dbReference type="PANTHER" id="PTHR25462:SF303">
    <property type="entry name" value="E3 UBIQUITIN-PROTEIN LIGASE TRIM71"/>
    <property type="match status" value="1"/>
</dbReference>
<evidence type="ECO:0000256" key="1">
    <source>
        <dbReference type="ARBA" id="ARBA00008518"/>
    </source>
</evidence>
<keyword evidence="3" id="KW-0479">Metal-binding</keyword>
<accession>A7RLP8</accession>
<dbReference type="InterPro" id="IPR014756">
    <property type="entry name" value="Ig_E-set"/>
</dbReference>
<dbReference type="Proteomes" id="UP000001593">
    <property type="component" value="Unassembled WGS sequence"/>
</dbReference>
<evidence type="ECO:0000256" key="2">
    <source>
        <dbReference type="ARBA" id="ARBA00022553"/>
    </source>
</evidence>
<dbReference type="SUPFAM" id="SSF57845">
    <property type="entry name" value="B-box zinc-binding domain"/>
    <property type="match status" value="1"/>
</dbReference>
<keyword evidence="5 8" id="KW-0863">Zinc-finger</keyword>
<dbReference type="PhylomeDB" id="A7RLP8"/>
<gene>
    <name evidence="14" type="ORF">NEMVEDRAFT_v1g160199</name>
</gene>
<feature type="repeat" description="NHL" evidence="10">
    <location>
        <begin position="610"/>
        <end position="653"/>
    </location>
</feature>
<dbReference type="SMART" id="SM00557">
    <property type="entry name" value="IG_FLMN"/>
    <property type="match status" value="1"/>
</dbReference>
<dbReference type="SUPFAM" id="SSF81296">
    <property type="entry name" value="E set domains"/>
    <property type="match status" value="1"/>
</dbReference>
<dbReference type="GO" id="GO:0008270">
    <property type="term" value="F:zinc ion binding"/>
    <property type="evidence" value="ECO:0007669"/>
    <property type="project" value="UniProtKB-KW"/>
</dbReference>
<dbReference type="SMART" id="SM00184">
    <property type="entry name" value="RING"/>
    <property type="match status" value="2"/>
</dbReference>
<dbReference type="Pfam" id="PF01436">
    <property type="entry name" value="NHL"/>
    <property type="match status" value="6"/>
</dbReference>
<dbReference type="SMART" id="SM00502">
    <property type="entry name" value="BBC"/>
    <property type="match status" value="1"/>
</dbReference>
<feature type="domain" description="RING-type" evidence="12">
    <location>
        <begin position="17"/>
        <end position="58"/>
    </location>
</feature>
<dbReference type="PANTHER" id="PTHR25462">
    <property type="entry name" value="BONUS, ISOFORM C-RELATED"/>
    <property type="match status" value="1"/>
</dbReference>
<dbReference type="SUPFAM" id="SSF101898">
    <property type="entry name" value="NHL repeat"/>
    <property type="match status" value="1"/>
</dbReference>
<feature type="repeat" description="NHL" evidence="10">
    <location>
        <begin position="657"/>
        <end position="700"/>
    </location>
</feature>
<keyword evidence="6" id="KW-0833">Ubl conjugation pathway</keyword>
<dbReference type="EMBL" id="DS469518">
    <property type="protein sequence ID" value="EDO47729.1"/>
    <property type="molecule type" value="Genomic_DNA"/>
</dbReference>
<feature type="repeat" description="NHL" evidence="10">
    <location>
        <begin position="516"/>
        <end position="559"/>
    </location>
</feature>
<evidence type="ECO:0000256" key="9">
    <source>
        <dbReference type="PROSITE-ProRule" id="PRU00087"/>
    </source>
</evidence>
<feature type="repeat" description="NHL" evidence="10">
    <location>
        <begin position="723"/>
        <end position="747"/>
    </location>
</feature>
<name>A7RLP8_NEMVE</name>
<evidence type="ECO:0000259" key="13">
    <source>
        <dbReference type="PROSITE" id="PS50119"/>
    </source>
</evidence>
<dbReference type="Pfam" id="PF00643">
    <property type="entry name" value="zf-B_box"/>
    <property type="match status" value="1"/>
</dbReference>
<dbReference type="InterPro" id="IPR017907">
    <property type="entry name" value="Znf_RING_CS"/>
</dbReference>
<feature type="repeat" description="NHL" evidence="10">
    <location>
        <begin position="563"/>
        <end position="606"/>
    </location>
</feature>
<dbReference type="InterPro" id="IPR047153">
    <property type="entry name" value="TRIM45/56/19-like"/>
</dbReference>
<reference evidence="14 15" key="1">
    <citation type="journal article" date="2007" name="Science">
        <title>Sea anemone genome reveals ancestral eumetazoan gene repertoire and genomic organization.</title>
        <authorList>
            <person name="Putnam N.H."/>
            <person name="Srivastava M."/>
            <person name="Hellsten U."/>
            <person name="Dirks B."/>
            <person name="Chapman J."/>
            <person name="Salamov A."/>
            <person name="Terry A."/>
            <person name="Shapiro H."/>
            <person name="Lindquist E."/>
            <person name="Kapitonov V.V."/>
            <person name="Jurka J."/>
            <person name="Genikhovich G."/>
            <person name="Grigoriev I.V."/>
            <person name="Lucas S.M."/>
            <person name="Steele R.E."/>
            <person name="Finnerty J.R."/>
            <person name="Technau U."/>
            <person name="Martindale M.Q."/>
            <person name="Rokhsar D.S."/>
        </authorList>
    </citation>
    <scope>NUCLEOTIDE SEQUENCE [LARGE SCALE GENOMIC DNA]</scope>
    <source>
        <strain evidence="15">CH2 X CH6</strain>
    </source>
</reference>
<evidence type="ECO:0000256" key="5">
    <source>
        <dbReference type="ARBA" id="ARBA00022771"/>
    </source>
</evidence>
<dbReference type="PROSITE" id="PS51125">
    <property type="entry name" value="NHL"/>
    <property type="match status" value="6"/>
</dbReference>
<evidence type="ECO:0000313" key="15">
    <source>
        <dbReference type="Proteomes" id="UP000001593"/>
    </source>
</evidence>
<evidence type="ECO:0000259" key="12">
    <source>
        <dbReference type="PROSITE" id="PS50089"/>
    </source>
</evidence>
<dbReference type="InterPro" id="IPR001258">
    <property type="entry name" value="NHL_repeat"/>
</dbReference>
<dbReference type="Pfam" id="PF13445">
    <property type="entry name" value="zf-RING_UBOX"/>
    <property type="match status" value="1"/>
</dbReference>
<dbReference type="GO" id="GO:0061630">
    <property type="term" value="F:ubiquitin protein ligase activity"/>
    <property type="evidence" value="ECO:0000318"/>
    <property type="project" value="GO_Central"/>
</dbReference>
<keyword evidence="7" id="KW-0862">Zinc</keyword>
<protein>
    <submittedName>
        <fullName evidence="14">Uncharacterized protein</fullName>
    </submittedName>
</protein>
<feature type="repeat" description="Filamin" evidence="9">
    <location>
        <begin position="322"/>
        <end position="413"/>
    </location>
</feature>
<dbReference type="InParanoid" id="A7RLP8"/>
<dbReference type="FunCoup" id="A7RLP8">
    <property type="interactions" value="50"/>
</dbReference>
<evidence type="ECO:0000256" key="6">
    <source>
        <dbReference type="ARBA" id="ARBA00022786"/>
    </source>
</evidence>
<dbReference type="HOGENOM" id="CLU_008645_5_0_1"/>
<dbReference type="FunFam" id="2.120.10.30:FF:000037">
    <property type="entry name" value="Uncharacterized protein, isoform E"/>
    <property type="match status" value="2"/>
</dbReference>
<evidence type="ECO:0000256" key="7">
    <source>
        <dbReference type="ARBA" id="ARBA00022833"/>
    </source>
</evidence>
<dbReference type="Gene3D" id="3.30.40.10">
    <property type="entry name" value="Zinc/RING finger domain, C3HC4 (zinc finger)"/>
    <property type="match status" value="1"/>
</dbReference>
<dbReference type="SMART" id="SM00336">
    <property type="entry name" value="BBOX"/>
    <property type="match status" value="1"/>
</dbReference>
<evidence type="ECO:0000256" key="11">
    <source>
        <dbReference type="SAM" id="Coils"/>
    </source>
</evidence>
<evidence type="ECO:0000256" key="4">
    <source>
        <dbReference type="ARBA" id="ARBA00022737"/>
    </source>
</evidence>
<organism evidence="14 15">
    <name type="scientific">Nematostella vectensis</name>
    <name type="common">Starlet sea anemone</name>
    <dbReference type="NCBI Taxonomy" id="45351"/>
    <lineage>
        <taxon>Eukaryota</taxon>
        <taxon>Metazoa</taxon>
        <taxon>Cnidaria</taxon>
        <taxon>Anthozoa</taxon>
        <taxon>Hexacorallia</taxon>
        <taxon>Actiniaria</taxon>
        <taxon>Edwardsiidae</taxon>
        <taxon>Nematostella</taxon>
    </lineage>
</organism>
<dbReference type="eggNOG" id="KOG2177">
    <property type="taxonomic scope" value="Eukaryota"/>
</dbReference>
<keyword evidence="15" id="KW-1185">Reference proteome</keyword>
<dbReference type="Gene3D" id="3.30.160.60">
    <property type="entry name" value="Classic Zinc Finger"/>
    <property type="match status" value="1"/>
</dbReference>
<feature type="domain" description="B box-type" evidence="13">
    <location>
        <begin position="100"/>
        <end position="146"/>
    </location>
</feature>
<evidence type="ECO:0000256" key="10">
    <source>
        <dbReference type="PROSITE-ProRule" id="PRU00504"/>
    </source>
</evidence>
<dbReference type="OMA" id="ECRLRFG"/>
<dbReference type="AlphaFoldDB" id="A7RLP8"/>
<dbReference type="InterPro" id="IPR003649">
    <property type="entry name" value="Bbox_C"/>
</dbReference>
<dbReference type="InterPro" id="IPR017868">
    <property type="entry name" value="Filamin/ABP280_repeat-like"/>
</dbReference>
<comment type="similarity">
    <text evidence="1">Belongs to the TRIM/RBCC family.</text>
</comment>